<evidence type="ECO:0000256" key="2">
    <source>
        <dbReference type="ARBA" id="ARBA00022475"/>
    </source>
</evidence>
<comment type="similarity">
    <text evidence="9">Belongs to the G-protein coupled receptor 1 family.</text>
</comment>
<reference evidence="14" key="2">
    <citation type="submission" date="2020-10" db="UniProtKB">
        <authorList>
            <consortium name="WormBaseParasite"/>
        </authorList>
    </citation>
    <scope>IDENTIFICATION</scope>
</reference>
<comment type="subcellular location">
    <subcellularLocation>
        <location evidence="1">Cell membrane</location>
        <topology evidence="1">Multi-pass membrane protein</topology>
    </subcellularLocation>
</comment>
<dbReference type="AlphaFoldDB" id="A0A7E4V173"/>
<evidence type="ECO:0000313" key="14">
    <source>
        <dbReference type="WBParaSite" id="Pan_g15001.t1"/>
    </source>
</evidence>
<feature type="transmembrane region" description="Helical" evidence="11">
    <location>
        <begin position="94"/>
        <end position="117"/>
    </location>
</feature>
<feature type="transmembrane region" description="Helical" evidence="11">
    <location>
        <begin position="58"/>
        <end position="82"/>
    </location>
</feature>
<keyword evidence="7 9" id="KW-0675">Receptor</keyword>
<evidence type="ECO:0000256" key="6">
    <source>
        <dbReference type="ARBA" id="ARBA00023136"/>
    </source>
</evidence>
<evidence type="ECO:0000256" key="11">
    <source>
        <dbReference type="SAM" id="Phobius"/>
    </source>
</evidence>
<keyword evidence="13" id="KW-1185">Reference proteome</keyword>
<dbReference type="PRINTS" id="PR00237">
    <property type="entry name" value="GPCRRHODOPSN"/>
</dbReference>
<dbReference type="Gene3D" id="1.20.1070.10">
    <property type="entry name" value="Rhodopsin 7-helix transmembrane proteins"/>
    <property type="match status" value="1"/>
</dbReference>
<proteinExistence type="inferred from homology"/>
<sequence>MALAPMKMNFSDAASSLTTAMIQASTSMPLLSAPSGPAVAMNATLPASSSSVYTLRLALTIIHLLLVSIGSINLLVIFIIIVRPYMRSITNVYMISLCMADFLYLINLTLVAATQLNNKSWPFGSFMCTTYHGTESTGKYASVIFVVLLAVDRYCAMCKSDWCSRYRNYRWAIGISCVAWVLAILAATPLYAFSEVVKLRYRTFGIVQKLCIIKWPSSESAKWYITFSSVLIFAIPLVIIVFCYYHILNKLREALKGSKRLRRTSSSRAPYHRVTRLVLWVVVFHVICWSPFWLFNVFSSVFGLRVITPLDRIVVNFLHLLPYFNCALNPLLYAAHAENFRAAIKSLFFRRAVRSPTEVEESRVFGNTAIKPMGKHIGAYAKLSSQSDRLMNNSLFHSTTTSEFSTATRFTRVVSPNSIGIYNSTSALSLAPSPLPLDDADNSRPRHRAHTLLPTLVTRWNAYRHHSNEHLIVPPSENGIQSINGFAGKAPLLKQHSAGAGLIVIEKTPMQALTSLNNVSLDGTVPTSPRTPTPTPTIEVPSGSMDVDDGDVFI</sequence>
<dbReference type="GO" id="GO:0043005">
    <property type="term" value="C:neuron projection"/>
    <property type="evidence" value="ECO:0007669"/>
    <property type="project" value="TreeGrafter"/>
</dbReference>
<dbReference type="Proteomes" id="UP000492821">
    <property type="component" value="Unassembled WGS sequence"/>
</dbReference>
<dbReference type="GO" id="GO:0004930">
    <property type="term" value="F:G protein-coupled receptor activity"/>
    <property type="evidence" value="ECO:0007669"/>
    <property type="project" value="UniProtKB-KW"/>
</dbReference>
<dbReference type="PROSITE" id="PS00237">
    <property type="entry name" value="G_PROTEIN_RECEP_F1_1"/>
    <property type="match status" value="1"/>
</dbReference>
<feature type="transmembrane region" description="Helical" evidence="11">
    <location>
        <begin position="137"/>
        <end position="156"/>
    </location>
</feature>
<reference evidence="13" key="1">
    <citation type="journal article" date="2013" name="Genetics">
        <title>The draft genome and transcriptome of Panagrellus redivivus are shaped by the harsh demands of a free-living lifestyle.</title>
        <authorList>
            <person name="Srinivasan J."/>
            <person name="Dillman A.R."/>
            <person name="Macchietto M.G."/>
            <person name="Heikkinen L."/>
            <person name="Lakso M."/>
            <person name="Fracchia K.M."/>
            <person name="Antoshechkin I."/>
            <person name="Mortazavi A."/>
            <person name="Wong G."/>
            <person name="Sternberg P.W."/>
        </authorList>
    </citation>
    <scope>NUCLEOTIDE SEQUENCE [LARGE SCALE GENOMIC DNA]</scope>
    <source>
        <strain evidence="13">MT8872</strain>
    </source>
</reference>
<dbReference type="CDD" id="cd00637">
    <property type="entry name" value="7tm_classA_rhodopsin-like"/>
    <property type="match status" value="1"/>
</dbReference>
<feature type="region of interest" description="Disordered" evidence="10">
    <location>
        <begin position="521"/>
        <end position="545"/>
    </location>
</feature>
<feature type="domain" description="G-protein coupled receptors family 1 profile" evidence="12">
    <location>
        <begin position="72"/>
        <end position="333"/>
    </location>
</feature>
<keyword evidence="8 9" id="KW-0807">Transducer</keyword>
<evidence type="ECO:0000256" key="4">
    <source>
        <dbReference type="ARBA" id="ARBA00022989"/>
    </source>
</evidence>
<dbReference type="InterPro" id="IPR017452">
    <property type="entry name" value="GPCR_Rhodpsn_7TM"/>
</dbReference>
<protein>
    <submittedName>
        <fullName evidence="14">G_PROTEIN_RECEP_F1_2 domain-containing protein</fullName>
    </submittedName>
</protein>
<dbReference type="Pfam" id="PF00001">
    <property type="entry name" value="7tm_1"/>
    <property type="match status" value="1"/>
</dbReference>
<keyword evidence="6 11" id="KW-0472">Membrane</keyword>
<evidence type="ECO:0000256" key="3">
    <source>
        <dbReference type="ARBA" id="ARBA00022692"/>
    </source>
</evidence>
<evidence type="ECO:0000256" key="8">
    <source>
        <dbReference type="ARBA" id="ARBA00023224"/>
    </source>
</evidence>
<name>A0A7E4V173_PANRE</name>
<feature type="transmembrane region" description="Helical" evidence="11">
    <location>
        <begin position="223"/>
        <end position="247"/>
    </location>
</feature>
<dbReference type="PANTHER" id="PTHR24229:SF50">
    <property type="entry name" value="G-PROTEIN COUPLED RECEPTORS FAMILY 1 PROFILE DOMAIN-CONTAINING PROTEIN"/>
    <property type="match status" value="1"/>
</dbReference>
<evidence type="ECO:0000256" key="10">
    <source>
        <dbReference type="SAM" id="MobiDB-lite"/>
    </source>
</evidence>
<evidence type="ECO:0000256" key="5">
    <source>
        <dbReference type="ARBA" id="ARBA00023040"/>
    </source>
</evidence>
<keyword evidence="4 11" id="KW-1133">Transmembrane helix</keyword>
<feature type="transmembrane region" description="Helical" evidence="11">
    <location>
        <begin position="168"/>
        <end position="192"/>
    </location>
</feature>
<evidence type="ECO:0000313" key="13">
    <source>
        <dbReference type="Proteomes" id="UP000492821"/>
    </source>
</evidence>
<keyword evidence="3 9" id="KW-0812">Transmembrane</keyword>
<dbReference type="PANTHER" id="PTHR24229">
    <property type="entry name" value="NEUROPEPTIDES RECEPTOR"/>
    <property type="match status" value="1"/>
</dbReference>
<dbReference type="InterPro" id="IPR000276">
    <property type="entry name" value="GPCR_Rhodpsn"/>
</dbReference>
<evidence type="ECO:0000256" key="9">
    <source>
        <dbReference type="RuleBase" id="RU000688"/>
    </source>
</evidence>
<dbReference type="SUPFAM" id="SSF81321">
    <property type="entry name" value="Family A G protein-coupled receptor-like"/>
    <property type="match status" value="1"/>
</dbReference>
<evidence type="ECO:0000256" key="7">
    <source>
        <dbReference type="ARBA" id="ARBA00023170"/>
    </source>
</evidence>
<accession>A0A7E4V173</accession>
<organism evidence="13 14">
    <name type="scientific">Panagrellus redivivus</name>
    <name type="common">Microworm</name>
    <dbReference type="NCBI Taxonomy" id="6233"/>
    <lineage>
        <taxon>Eukaryota</taxon>
        <taxon>Metazoa</taxon>
        <taxon>Ecdysozoa</taxon>
        <taxon>Nematoda</taxon>
        <taxon>Chromadorea</taxon>
        <taxon>Rhabditida</taxon>
        <taxon>Tylenchina</taxon>
        <taxon>Panagrolaimomorpha</taxon>
        <taxon>Panagrolaimoidea</taxon>
        <taxon>Panagrolaimidae</taxon>
        <taxon>Panagrellus</taxon>
    </lineage>
</organism>
<dbReference type="GO" id="GO:0005886">
    <property type="term" value="C:plasma membrane"/>
    <property type="evidence" value="ECO:0007669"/>
    <property type="project" value="UniProtKB-SubCell"/>
</dbReference>
<dbReference type="PROSITE" id="PS50262">
    <property type="entry name" value="G_PROTEIN_RECEP_F1_2"/>
    <property type="match status" value="1"/>
</dbReference>
<keyword evidence="5 9" id="KW-0297">G-protein coupled receptor</keyword>
<feature type="transmembrane region" description="Helical" evidence="11">
    <location>
        <begin position="277"/>
        <end position="295"/>
    </location>
</feature>
<dbReference type="WBParaSite" id="Pan_g15001.t1">
    <property type="protein sequence ID" value="Pan_g15001.t1"/>
    <property type="gene ID" value="Pan_g15001"/>
</dbReference>
<keyword evidence="2" id="KW-1003">Cell membrane</keyword>
<evidence type="ECO:0000256" key="1">
    <source>
        <dbReference type="ARBA" id="ARBA00004651"/>
    </source>
</evidence>
<dbReference type="GO" id="GO:0042277">
    <property type="term" value="F:peptide binding"/>
    <property type="evidence" value="ECO:0007669"/>
    <property type="project" value="TreeGrafter"/>
</dbReference>
<evidence type="ECO:0000259" key="12">
    <source>
        <dbReference type="PROSITE" id="PS50262"/>
    </source>
</evidence>